<protein>
    <recommendedName>
        <fullName evidence="1">IrrE N-terminal-like domain-containing protein</fullName>
    </recommendedName>
</protein>
<dbReference type="Proteomes" id="UP000554286">
    <property type="component" value="Unassembled WGS sequence"/>
</dbReference>
<dbReference type="Pfam" id="PF06114">
    <property type="entry name" value="Peptidase_M78"/>
    <property type="match status" value="1"/>
</dbReference>
<evidence type="ECO:0000313" key="2">
    <source>
        <dbReference type="EMBL" id="MBB4267626.1"/>
    </source>
</evidence>
<gene>
    <name evidence="2" type="ORF">GGD89_003273</name>
</gene>
<name>A0A7W6RFI7_9PROT</name>
<keyword evidence="3" id="KW-1185">Reference proteome</keyword>
<comment type="caution">
    <text evidence="2">The sequence shown here is derived from an EMBL/GenBank/DDBJ whole genome shotgun (WGS) entry which is preliminary data.</text>
</comment>
<dbReference type="RefSeq" id="WP_184047316.1">
    <property type="nucleotide sequence ID" value="NZ_JACIGK010000030.1"/>
</dbReference>
<accession>A0A7W6RFI7</accession>
<proteinExistence type="predicted"/>
<evidence type="ECO:0000259" key="1">
    <source>
        <dbReference type="Pfam" id="PF06114"/>
    </source>
</evidence>
<dbReference type="AlphaFoldDB" id="A0A7W6RFI7"/>
<evidence type="ECO:0000313" key="3">
    <source>
        <dbReference type="Proteomes" id="UP000554286"/>
    </source>
</evidence>
<dbReference type="EMBL" id="JACIGK010000030">
    <property type="protein sequence ID" value="MBB4267626.1"/>
    <property type="molecule type" value="Genomic_DNA"/>
</dbReference>
<feature type="domain" description="IrrE N-terminal-like" evidence="1">
    <location>
        <begin position="97"/>
        <end position="222"/>
    </location>
</feature>
<sequence>MVKMVPDKTARFAERPHYEPKELDRECERIVSGFLRGRRAGPLYPITTDELTILIEQDGADLDQYADLSQFGADVEGATIFHPSGVSEVWISDQLANDDRRENRLRTTLAHEFGHLRFHRYLWVDKLASRSFFDRSSRENKAICKRDTIIGATSIDWMEWQAGYISGAILMPAGATRRLVADLCAPLGEHAAVTVASETGRQVIETVMEQFQVSKEAARVRLLKLGLLATSDRQPSLFS</sequence>
<organism evidence="2 3">
    <name type="scientific">Roseospira visakhapatnamensis</name>
    <dbReference type="NCBI Taxonomy" id="390880"/>
    <lineage>
        <taxon>Bacteria</taxon>
        <taxon>Pseudomonadati</taxon>
        <taxon>Pseudomonadota</taxon>
        <taxon>Alphaproteobacteria</taxon>
        <taxon>Rhodospirillales</taxon>
        <taxon>Rhodospirillaceae</taxon>
        <taxon>Roseospira</taxon>
    </lineage>
</organism>
<reference evidence="2 3" key="1">
    <citation type="submission" date="2020-08" db="EMBL/GenBank/DDBJ databases">
        <title>Genome sequencing of Purple Non-Sulfur Bacteria from various extreme environments.</title>
        <authorList>
            <person name="Mayer M."/>
        </authorList>
    </citation>
    <scope>NUCLEOTIDE SEQUENCE [LARGE SCALE GENOMIC DNA]</scope>
    <source>
        <strain evidence="2 3">JA131</strain>
    </source>
</reference>
<dbReference type="InterPro" id="IPR010359">
    <property type="entry name" value="IrrE_HExxH"/>
</dbReference>